<name>A0A397VZT3_9GLOM</name>
<evidence type="ECO:0000313" key="2">
    <source>
        <dbReference type="Proteomes" id="UP000266673"/>
    </source>
</evidence>
<sequence length="158" mass="18657">MKTGGWTDVEAQRQVVEAINKWRELGMAHDMMDTNNLIEAFYRKLKYTFMRECSGHQLDGEVYLLANIVLRDMNLSVLLNELRIGQMSPRQRQQLKNDVEYSVRKRNSSENNMDIMSYISQFRTCDDNKENEYTNIETYDKDVEIMKLQEDLSAIIVE</sequence>
<protein>
    <submittedName>
        <fullName evidence="1">Uncharacterized protein</fullName>
    </submittedName>
</protein>
<keyword evidence="2" id="KW-1185">Reference proteome</keyword>
<proteinExistence type="predicted"/>
<organism evidence="1 2">
    <name type="scientific">Gigaspora rosea</name>
    <dbReference type="NCBI Taxonomy" id="44941"/>
    <lineage>
        <taxon>Eukaryota</taxon>
        <taxon>Fungi</taxon>
        <taxon>Fungi incertae sedis</taxon>
        <taxon>Mucoromycota</taxon>
        <taxon>Glomeromycotina</taxon>
        <taxon>Glomeromycetes</taxon>
        <taxon>Diversisporales</taxon>
        <taxon>Gigasporaceae</taxon>
        <taxon>Gigaspora</taxon>
    </lineage>
</organism>
<dbReference type="AlphaFoldDB" id="A0A397VZT3"/>
<accession>A0A397VZT3</accession>
<reference evidence="1 2" key="1">
    <citation type="submission" date="2018-06" db="EMBL/GenBank/DDBJ databases">
        <title>Comparative genomics reveals the genomic features of Rhizophagus irregularis, R. cerebriforme, R. diaphanum and Gigaspora rosea, and their symbiotic lifestyle signature.</title>
        <authorList>
            <person name="Morin E."/>
            <person name="San Clemente H."/>
            <person name="Chen E.C.H."/>
            <person name="De La Providencia I."/>
            <person name="Hainaut M."/>
            <person name="Kuo A."/>
            <person name="Kohler A."/>
            <person name="Murat C."/>
            <person name="Tang N."/>
            <person name="Roy S."/>
            <person name="Loubradou J."/>
            <person name="Henrissat B."/>
            <person name="Grigoriev I.V."/>
            <person name="Corradi N."/>
            <person name="Roux C."/>
            <person name="Martin F.M."/>
        </authorList>
    </citation>
    <scope>NUCLEOTIDE SEQUENCE [LARGE SCALE GENOMIC DNA]</scope>
    <source>
        <strain evidence="1 2">DAOM 194757</strain>
    </source>
</reference>
<dbReference type="Proteomes" id="UP000266673">
    <property type="component" value="Unassembled WGS sequence"/>
</dbReference>
<gene>
    <name evidence="1" type="ORF">C2G38_2159109</name>
</gene>
<dbReference type="OrthoDB" id="2430203at2759"/>
<evidence type="ECO:0000313" key="1">
    <source>
        <dbReference type="EMBL" id="RIB28014.1"/>
    </source>
</evidence>
<dbReference type="EMBL" id="QKWP01000080">
    <property type="protein sequence ID" value="RIB28014.1"/>
    <property type="molecule type" value="Genomic_DNA"/>
</dbReference>
<comment type="caution">
    <text evidence="1">The sequence shown here is derived from an EMBL/GenBank/DDBJ whole genome shotgun (WGS) entry which is preliminary data.</text>
</comment>